<keyword evidence="3" id="KW-1185">Reference proteome</keyword>
<evidence type="ECO:0000259" key="1">
    <source>
        <dbReference type="PROSITE" id="PS50994"/>
    </source>
</evidence>
<dbReference type="InterPro" id="IPR040676">
    <property type="entry name" value="DUF5641"/>
</dbReference>
<dbReference type="Pfam" id="PF18701">
    <property type="entry name" value="DUF5641"/>
    <property type="match status" value="1"/>
</dbReference>
<evidence type="ECO:0000313" key="3">
    <source>
        <dbReference type="Proteomes" id="UP000271087"/>
    </source>
</evidence>
<dbReference type="Proteomes" id="UP000271087">
    <property type="component" value="Unassembled WGS sequence"/>
</dbReference>
<dbReference type="PANTHER" id="PTHR47331:SF1">
    <property type="entry name" value="GAG-LIKE PROTEIN"/>
    <property type="match status" value="1"/>
</dbReference>
<dbReference type="EMBL" id="UYRW01012648">
    <property type="protein sequence ID" value="VDN00326.1"/>
    <property type="molecule type" value="Genomic_DNA"/>
</dbReference>
<dbReference type="InterPro" id="IPR012337">
    <property type="entry name" value="RNaseH-like_sf"/>
</dbReference>
<dbReference type="GO" id="GO:0003676">
    <property type="term" value="F:nucleic acid binding"/>
    <property type="evidence" value="ECO:0007669"/>
    <property type="project" value="InterPro"/>
</dbReference>
<dbReference type="Gene3D" id="3.30.420.10">
    <property type="entry name" value="Ribonuclease H-like superfamily/Ribonuclease H"/>
    <property type="match status" value="1"/>
</dbReference>
<sequence>MADDLSAASFLNVLRRFVARRGYPELILSDNASQFQLVFETLMDQELQVKEFLTKGGMKWKNIIPKAPWSGGIYERLNTQEKLIKHWSNTLKIFDTFWKIWKEEYLTNLRERTQMEHKSPRSVEVRVPSKGEIVLVKEAEVPRGTWKLAKIEELKESADGKIRSVQIKLPNGKILNRP</sequence>
<protein>
    <submittedName>
        <fullName evidence="4">Integrase catalytic domain-containing protein</fullName>
    </submittedName>
</protein>
<dbReference type="InterPro" id="IPR036397">
    <property type="entry name" value="RNaseH_sf"/>
</dbReference>
<reference evidence="2 3" key="2">
    <citation type="submission" date="2018-08" db="EMBL/GenBank/DDBJ databases">
        <authorList>
            <person name="Laetsch R D."/>
            <person name="Stevens L."/>
            <person name="Kumar S."/>
            <person name="Blaxter L. M."/>
        </authorList>
    </citation>
    <scope>NUCLEOTIDE SEQUENCE [LARGE SCALE GENOMIC DNA]</scope>
</reference>
<reference evidence="4" key="1">
    <citation type="submission" date="2016-06" db="UniProtKB">
        <authorList>
            <consortium name="WormBaseParasite"/>
        </authorList>
    </citation>
    <scope>IDENTIFICATION</scope>
</reference>
<dbReference type="PROSITE" id="PS50994">
    <property type="entry name" value="INTEGRASE"/>
    <property type="match status" value="1"/>
</dbReference>
<dbReference type="SUPFAM" id="SSF53098">
    <property type="entry name" value="Ribonuclease H-like"/>
    <property type="match status" value="1"/>
</dbReference>
<proteinExistence type="predicted"/>
<gene>
    <name evidence="2" type="ORF">NOO_LOCUS12933</name>
</gene>
<name>A0A182EXN0_ONCOC</name>
<evidence type="ECO:0000313" key="2">
    <source>
        <dbReference type="EMBL" id="VDN00326.1"/>
    </source>
</evidence>
<evidence type="ECO:0000313" key="4">
    <source>
        <dbReference type="WBParaSite" id="nOo.2.0.1.t12933-RA"/>
    </source>
</evidence>
<dbReference type="GO" id="GO:0015074">
    <property type="term" value="P:DNA integration"/>
    <property type="evidence" value="ECO:0007669"/>
    <property type="project" value="InterPro"/>
</dbReference>
<dbReference type="AlphaFoldDB" id="A0A182EXN0"/>
<organism evidence="4">
    <name type="scientific">Onchocerca ochengi</name>
    <name type="common">Filarial nematode worm</name>
    <dbReference type="NCBI Taxonomy" id="42157"/>
    <lineage>
        <taxon>Eukaryota</taxon>
        <taxon>Metazoa</taxon>
        <taxon>Ecdysozoa</taxon>
        <taxon>Nematoda</taxon>
        <taxon>Chromadorea</taxon>
        <taxon>Rhabditida</taxon>
        <taxon>Spirurina</taxon>
        <taxon>Spiruromorpha</taxon>
        <taxon>Filarioidea</taxon>
        <taxon>Onchocercidae</taxon>
        <taxon>Onchocerca</taxon>
    </lineage>
</organism>
<feature type="domain" description="Integrase catalytic" evidence="1">
    <location>
        <begin position="1"/>
        <end position="78"/>
    </location>
</feature>
<dbReference type="WBParaSite" id="nOo.2.0.1.t12933-RA">
    <property type="protein sequence ID" value="nOo.2.0.1.t12933-RA"/>
    <property type="gene ID" value="nOo.2.0.1.g12933"/>
</dbReference>
<dbReference type="InterPro" id="IPR001584">
    <property type="entry name" value="Integrase_cat-core"/>
</dbReference>
<dbReference type="OrthoDB" id="5868911at2759"/>
<dbReference type="PANTHER" id="PTHR47331">
    <property type="entry name" value="PHD-TYPE DOMAIN-CONTAINING PROTEIN"/>
    <property type="match status" value="1"/>
</dbReference>
<accession>A0A182EXN0</accession>
<dbReference type="STRING" id="42157.A0A182EXN0"/>